<dbReference type="PANTHER" id="PTHR36045">
    <property type="entry name" value="OS04G0558500 PROTEIN"/>
    <property type="match status" value="1"/>
</dbReference>
<dbReference type="OrthoDB" id="781564at2759"/>
<reference evidence="2" key="2">
    <citation type="submission" date="2019-10" db="EMBL/GenBank/DDBJ databases">
        <title>A de novo genome assembly of a pear dwarfing rootstock.</title>
        <authorList>
            <person name="Wang F."/>
            <person name="Wang J."/>
            <person name="Li S."/>
            <person name="Zhang Y."/>
            <person name="Fang M."/>
            <person name="Ma L."/>
            <person name="Zhao Y."/>
            <person name="Jiang S."/>
        </authorList>
    </citation>
    <scope>NUCLEOTIDE SEQUENCE [LARGE SCALE GENOMIC DNA]</scope>
</reference>
<protein>
    <submittedName>
        <fullName evidence="1">Uncharacterized protein</fullName>
    </submittedName>
</protein>
<name>A0A5N5FH12_9ROSA</name>
<evidence type="ECO:0000313" key="1">
    <source>
        <dbReference type="EMBL" id="KAB2597674.1"/>
    </source>
</evidence>
<accession>A0A5N5FH12</accession>
<reference evidence="1 2" key="3">
    <citation type="submission" date="2019-11" db="EMBL/GenBank/DDBJ databases">
        <title>A de novo genome assembly of a pear dwarfing rootstock.</title>
        <authorList>
            <person name="Wang F."/>
            <person name="Wang J."/>
            <person name="Li S."/>
            <person name="Zhang Y."/>
            <person name="Fang M."/>
            <person name="Ma L."/>
            <person name="Zhao Y."/>
            <person name="Jiang S."/>
        </authorList>
    </citation>
    <scope>NUCLEOTIDE SEQUENCE [LARGE SCALE GENOMIC DNA]</scope>
    <source>
        <strain evidence="1">S2</strain>
        <tissue evidence="1">Leaf</tissue>
    </source>
</reference>
<dbReference type="AlphaFoldDB" id="A0A5N5FH12"/>
<keyword evidence="2" id="KW-1185">Reference proteome</keyword>
<organism evidence="1 2">
    <name type="scientific">Pyrus ussuriensis x Pyrus communis</name>
    <dbReference type="NCBI Taxonomy" id="2448454"/>
    <lineage>
        <taxon>Eukaryota</taxon>
        <taxon>Viridiplantae</taxon>
        <taxon>Streptophyta</taxon>
        <taxon>Embryophyta</taxon>
        <taxon>Tracheophyta</taxon>
        <taxon>Spermatophyta</taxon>
        <taxon>Magnoliopsida</taxon>
        <taxon>eudicotyledons</taxon>
        <taxon>Gunneridae</taxon>
        <taxon>Pentapetalae</taxon>
        <taxon>rosids</taxon>
        <taxon>fabids</taxon>
        <taxon>Rosales</taxon>
        <taxon>Rosaceae</taxon>
        <taxon>Amygdaloideae</taxon>
        <taxon>Maleae</taxon>
        <taxon>Pyrus</taxon>
    </lineage>
</organism>
<gene>
    <name evidence="1" type="ORF">D8674_000594</name>
</gene>
<reference evidence="1 2" key="1">
    <citation type="submission" date="2019-09" db="EMBL/GenBank/DDBJ databases">
        <authorList>
            <person name="Ou C."/>
        </authorList>
    </citation>
    <scope>NUCLEOTIDE SEQUENCE [LARGE SCALE GENOMIC DNA]</scope>
    <source>
        <strain evidence="1">S2</strain>
        <tissue evidence="1">Leaf</tissue>
    </source>
</reference>
<comment type="caution">
    <text evidence="1">The sequence shown here is derived from an EMBL/GenBank/DDBJ whole genome shotgun (WGS) entry which is preliminary data.</text>
</comment>
<dbReference type="PANTHER" id="PTHR36045:SF2">
    <property type="entry name" value="OS04G0558500 PROTEIN"/>
    <property type="match status" value="1"/>
</dbReference>
<dbReference type="EMBL" id="SMOL01000768">
    <property type="protein sequence ID" value="KAB2597674.1"/>
    <property type="molecule type" value="Genomic_DNA"/>
</dbReference>
<sequence>MALNESGPDPEDEDLERQVDEMAKKVLEYRATLPDQLKNTVASILAVQRPVFLDGSGPGTSGAPNFAAEQVGSNKWALLADGDQTFERMQLHKDKFPSNVAALPIVLKRAEECSSKIDKLDPQSRIIHSAFQKKRTS</sequence>
<evidence type="ECO:0000313" key="2">
    <source>
        <dbReference type="Proteomes" id="UP000327157"/>
    </source>
</evidence>
<proteinExistence type="predicted"/>
<dbReference type="Proteomes" id="UP000327157">
    <property type="component" value="Chromosome 1"/>
</dbReference>